<evidence type="ECO:0000259" key="3">
    <source>
        <dbReference type="Pfam" id="PF05225"/>
    </source>
</evidence>
<sequence>MTTRNPNSSSPIEMPNFYERNPGSRKYRDFDLNNLERAITAVADGTLSVHEAAEQYNIPKLTIHRKYKGQNGKNPGGQTAFTRVNEEHIINGLLISAKWRMPFTPRDVRRLVKQFLDRKGVQMNRFKNNLPGRQWLTNFLKRNKDRLTLQFCENVKRSRAQETLKDIKPENLLNYDETNVSDDPGQEKVIVFKGTKHTERVIDATERSRGFESEAGREEREESEDVLLLIWHLQSPKLKWNWQPTVLFRTPLKTAVECLPKCRIINKSKTVEIAQLTQIHLHHR</sequence>
<proteinExistence type="predicted"/>
<evidence type="ECO:0000313" key="5">
    <source>
        <dbReference type="Proteomes" id="UP001159042"/>
    </source>
</evidence>
<gene>
    <name evidence="4" type="ORF">NQ315_000534</name>
</gene>
<dbReference type="Proteomes" id="UP001159042">
    <property type="component" value="Unassembled WGS sequence"/>
</dbReference>
<dbReference type="EMBL" id="JANEYG010000150">
    <property type="protein sequence ID" value="KAJ8912041.1"/>
    <property type="molecule type" value="Genomic_DNA"/>
</dbReference>
<organism evidence="4 5">
    <name type="scientific">Exocentrus adspersus</name>
    <dbReference type="NCBI Taxonomy" id="1586481"/>
    <lineage>
        <taxon>Eukaryota</taxon>
        <taxon>Metazoa</taxon>
        <taxon>Ecdysozoa</taxon>
        <taxon>Arthropoda</taxon>
        <taxon>Hexapoda</taxon>
        <taxon>Insecta</taxon>
        <taxon>Pterygota</taxon>
        <taxon>Neoptera</taxon>
        <taxon>Endopterygota</taxon>
        <taxon>Coleoptera</taxon>
        <taxon>Polyphaga</taxon>
        <taxon>Cucujiformia</taxon>
        <taxon>Chrysomeloidea</taxon>
        <taxon>Cerambycidae</taxon>
        <taxon>Lamiinae</taxon>
        <taxon>Acanthocinini</taxon>
        <taxon>Exocentrus</taxon>
    </lineage>
</organism>
<dbReference type="Pfam" id="PF05225">
    <property type="entry name" value="HTH_psq"/>
    <property type="match status" value="1"/>
</dbReference>
<evidence type="ECO:0000313" key="4">
    <source>
        <dbReference type="EMBL" id="KAJ8912041.1"/>
    </source>
</evidence>
<comment type="subcellular location">
    <subcellularLocation>
        <location evidence="1">Nucleus</location>
    </subcellularLocation>
</comment>
<dbReference type="SUPFAM" id="SSF46689">
    <property type="entry name" value="Homeodomain-like"/>
    <property type="match status" value="1"/>
</dbReference>
<accession>A0AAV8VDY3</accession>
<dbReference type="GO" id="GO:0005634">
    <property type="term" value="C:nucleus"/>
    <property type="evidence" value="ECO:0007669"/>
    <property type="project" value="UniProtKB-SubCell"/>
</dbReference>
<feature type="region of interest" description="Disordered" evidence="2">
    <location>
        <begin position="1"/>
        <end position="20"/>
    </location>
</feature>
<dbReference type="InterPro" id="IPR007889">
    <property type="entry name" value="HTH_Psq"/>
</dbReference>
<dbReference type="AlphaFoldDB" id="A0AAV8VDY3"/>
<evidence type="ECO:0000256" key="1">
    <source>
        <dbReference type="ARBA" id="ARBA00004123"/>
    </source>
</evidence>
<reference evidence="4 5" key="1">
    <citation type="journal article" date="2023" name="Insect Mol. Biol.">
        <title>Genome sequencing provides insights into the evolution of gene families encoding plant cell wall-degrading enzymes in longhorned beetles.</title>
        <authorList>
            <person name="Shin N.R."/>
            <person name="Okamura Y."/>
            <person name="Kirsch R."/>
            <person name="Pauchet Y."/>
        </authorList>
    </citation>
    <scope>NUCLEOTIDE SEQUENCE [LARGE SCALE GENOMIC DNA]</scope>
    <source>
        <strain evidence="4">EAD_L_NR</strain>
    </source>
</reference>
<comment type="caution">
    <text evidence="4">The sequence shown here is derived from an EMBL/GenBank/DDBJ whole genome shotgun (WGS) entry which is preliminary data.</text>
</comment>
<protein>
    <recommendedName>
        <fullName evidence="3">HTH psq-type domain-containing protein</fullName>
    </recommendedName>
</protein>
<name>A0AAV8VDY3_9CUCU</name>
<feature type="compositionally biased region" description="Polar residues" evidence="2">
    <location>
        <begin position="1"/>
        <end position="11"/>
    </location>
</feature>
<feature type="domain" description="HTH psq-type" evidence="3">
    <location>
        <begin position="34"/>
        <end position="71"/>
    </location>
</feature>
<keyword evidence="5" id="KW-1185">Reference proteome</keyword>
<dbReference type="InterPro" id="IPR009057">
    <property type="entry name" value="Homeodomain-like_sf"/>
</dbReference>
<dbReference type="GO" id="GO:0003677">
    <property type="term" value="F:DNA binding"/>
    <property type="evidence" value="ECO:0007669"/>
    <property type="project" value="InterPro"/>
</dbReference>
<evidence type="ECO:0000256" key="2">
    <source>
        <dbReference type="SAM" id="MobiDB-lite"/>
    </source>
</evidence>
<dbReference type="Gene3D" id="1.10.10.60">
    <property type="entry name" value="Homeodomain-like"/>
    <property type="match status" value="1"/>
</dbReference>